<gene>
    <name evidence="3" type="ORF">UFOVP1296_83</name>
    <name evidence="1" type="ORF">UFOVP471_10</name>
    <name evidence="2" type="ORF">UFOVP890_83</name>
</gene>
<sequence length="49" mass="5683">MHTFILTVMVDETLEEMTPADVEEFIFMRINQGNFLEVLTLTPVQEIPV</sequence>
<reference evidence="2" key="1">
    <citation type="submission" date="2020-05" db="EMBL/GenBank/DDBJ databases">
        <authorList>
            <person name="Chiriac C."/>
            <person name="Salcher M."/>
            <person name="Ghai R."/>
            <person name="Kavagutti S V."/>
        </authorList>
    </citation>
    <scope>NUCLEOTIDE SEQUENCE</scope>
</reference>
<dbReference type="EMBL" id="LR796438">
    <property type="protein sequence ID" value="CAB4143948.1"/>
    <property type="molecule type" value="Genomic_DNA"/>
</dbReference>
<organism evidence="2">
    <name type="scientific">uncultured Caudovirales phage</name>
    <dbReference type="NCBI Taxonomy" id="2100421"/>
    <lineage>
        <taxon>Viruses</taxon>
        <taxon>Duplodnaviria</taxon>
        <taxon>Heunggongvirae</taxon>
        <taxon>Uroviricota</taxon>
        <taxon>Caudoviricetes</taxon>
        <taxon>Peduoviridae</taxon>
        <taxon>Maltschvirus</taxon>
        <taxon>Maltschvirus maltsch</taxon>
    </lineage>
</organism>
<accession>A0A6J5PQ35</accession>
<proteinExistence type="predicted"/>
<evidence type="ECO:0000313" key="2">
    <source>
        <dbReference type="EMBL" id="CAB4169674.1"/>
    </source>
</evidence>
<dbReference type="EMBL" id="LR797240">
    <property type="protein sequence ID" value="CAB4196382.1"/>
    <property type="molecule type" value="Genomic_DNA"/>
</dbReference>
<dbReference type="EMBL" id="LR796845">
    <property type="protein sequence ID" value="CAB4169674.1"/>
    <property type="molecule type" value="Genomic_DNA"/>
</dbReference>
<name>A0A6J5PQ35_9CAUD</name>
<evidence type="ECO:0000313" key="3">
    <source>
        <dbReference type="EMBL" id="CAB4196382.1"/>
    </source>
</evidence>
<evidence type="ECO:0000313" key="1">
    <source>
        <dbReference type="EMBL" id="CAB4143948.1"/>
    </source>
</evidence>
<protein>
    <submittedName>
        <fullName evidence="2">Uncharacterized protein</fullName>
    </submittedName>
</protein>